<evidence type="ECO:0000313" key="1">
    <source>
        <dbReference type="EMBL" id="KAL0470402.1"/>
    </source>
</evidence>
<comment type="caution">
    <text evidence="1">The sequence shown here is derived from an EMBL/GenBank/DDBJ whole genome shotgun (WGS) entry which is preliminary data.</text>
</comment>
<keyword evidence="2" id="KW-1185">Reference proteome</keyword>
<evidence type="ECO:0000313" key="2">
    <source>
        <dbReference type="Proteomes" id="UP001451303"/>
    </source>
</evidence>
<accession>A0ABR3DCL0</accession>
<protein>
    <submittedName>
        <fullName evidence="1">Uncharacterized protein</fullName>
    </submittedName>
</protein>
<proteinExistence type="predicted"/>
<sequence length="72" mass="8063">MIDGGSMAARKSTLYLLYIHRHSGLRGIICVKGEASARCLADSPRLHSAPNREKKMRSGIEDWWVSPLLRAK</sequence>
<dbReference type="Proteomes" id="UP001451303">
    <property type="component" value="Unassembled WGS sequence"/>
</dbReference>
<gene>
    <name evidence="1" type="ORF">QR685DRAFT_571523</name>
</gene>
<reference evidence="1 2" key="1">
    <citation type="submission" date="2023-09" db="EMBL/GenBank/DDBJ databases">
        <title>Multi-omics analysis of a traditional fermented food reveals byproduct-associated fungal strains for waste-to-food upcycling.</title>
        <authorList>
            <consortium name="Lawrence Berkeley National Laboratory"/>
            <person name="Rekdal V.M."/>
            <person name="Villalobos-Escobedo J.M."/>
            <person name="Rodriguez-Valeron N."/>
            <person name="Garcia M.O."/>
            <person name="Vasquez D.P."/>
            <person name="Damayanti I."/>
            <person name="Sorensen P.M."/>
            <person name="Baidoo E.E."/>
            <person name="De Carvalho A.C."/>
            <person name="Riley R."/>
            <person name="Lipzen A."/>
            <person name="He G."/>
            <person name="Yan M."/>
            <person name="Haridas S."/>
            <person name="Daum C."/>
            <person name="Yoshinaga Y."/>
            <person name="Ng V."/>
            <person name="Grigoriev I.V."/>
            <person name="Munk R."/>
            <person name="Nuraida L."/>
            <person name="Wijaya C.H."/>
            <person name="Morales P.-C."/>
            <person name="Keasling J.D."/>
        </authorList>
    </citation>
    <scope>NUCLEOTIDE SEQUENCE [LARGE SCALE GENOMIC DNA]</scope>
    <source>
        <strain evidence="1 2">FGSC 2613</strain>
    </source>
</reference>
<name>A0ABR3DCL0_NEUIN</name>
<organism evidence="1 2">
    <name type="scientific">Neurospora intermedia</name>
    <dbReference type="NCBI Taxonomy" id="5142"/>
    <lineage>
        <taxon>Eukaryota</taxon>
        <taxon>Fungi</taxon>
        <taxon>Dikarya</taxon>
        <taxon>Ascomycota</taxon>
        <taxon>Pezizomycotina</taxon>
        <taxon>Sordariomycetes</taxon>
        <taxon>Sordariomycetidae</taxon>
        <taxon>Sordariales</taxon>
        <taxon>Sordariaceae</taxon>
        <taxon>Neurospora</taxon>
    </lineage>
</organism>
<dbReference type="EMBL" id="JAVLET010000004">
    <property type="protein sequence ID" value="KAL0470402.1"/>
    <property type="molecule type" value="Genomic_DNA"/>
</dbReference>